<dbReference type="InterPro" id="IPR037026">
    <property type="entry name" value="Vgr_OB-fold_dom_sf"/>
</dbReference>
<gene>
    <name evidence="2" type="ORF">EF878_07090</name>
</gene>
<dbReference type="InterPro" id="IPR041599">
    <property type="entry name" value="Gp138_N"/>
</dbReference>
<evidence type="ECO:0000313" key="3">
    <source>
        <dbReference type="Proteomes" id="UP000276061"/>
    </source>
</evidence>
<dbReference type="Pfam" id="PF18352">
    <property type="entry name" value="Gp138_N"/>
    <property type="match status" value="1"/>
</dbReference>
<sequence>MSAFDAASRSLIGGLMIGMPGHVIAYNPDTNRAQVQCAIQRKTPGGTHESLPVLINVPVQFAGSGAWSVFHELPAGTEGYVHFSQSAVDTWLDAGGEVTPPDGRMFSASDAFFSPGYRSLKTAIPGLPVTGIGMSNSDGSVCIHLTDSGITFSAGGSTLSLTPSGLTHNGVNIGATHVHGGVEPGGSKSNTPE</sequence>
<reference evidence="2 3" key="1">
    <citation type="submission" date="2018-11" db="EMBL/GenBank/DDBJ databases">
        <title>Characterization of surface water Dickeya isolates.</title>
        <authorList>
            <person name="Van Gijsegem F."/>
            <person name="Pedron J."/>
        </authorList>
    </citation>
    <scope>NUCLEOTIDE SEQUENCE [LARGE SCALE GENOMIC DNA]</scope>
    <source>
        <strain evidence="2 3">FVG1-MFV-O17</strain>
    </source>
</reference>
<feature type="domain" description="Phage protein Gp138 N-terminal" evidence="1">
    <location>
        <begin position="19"/>
        <end position="116"/>
    </location>
</feature>
<dbReference type="Gene3D" id="2.40.50.230">
    <property type="entry name" value="Gp5 N-terminal domain"/>
    <property type="match status" value="1"/>
</dbReference>
<evidence type="ECO:0000313" key="2">
    <source>
        <dbReference type="EMBL" id="RNM07695.1"/>
    </source>
</evidence>
<name>A0A3N0G5E1_9GAMM</name>
<protein>
    <recommendedName>
        <fullName evidence="1">Phage protein Gp138 N-terminal domain-containing protein</fullName>
    </recommendedName>
</protein>
<dbReference type="EMBL" id="RJLR01000012">
    <property type="protein sequence ID" value="RNM07695.1"/>
    <property type="molecule type" value="Genomic_DNA"/>
</dbReference>
<organism evidence="2 3">
    <name type="scientific">Dickeya undicola</name>
    <dbReference type="NCBI Taxonomy" id="1577887"/>
    <lineage>
        <taxon>Bacteria</taxon>
        <taxon>Pseudomonadati</taxon>
        <taxon>Pseudomonadota</taxon>
        <taxon>Gammaproteobacteria</taxon>
        <taxon>Enterobacterales</taxon>
        <taxon>Pectobacteriaceae</taxon>
        <taxon>Dickeya</taxon>
    </lineage>
</organism>
<comment type="caution">
    <text evidence="2">The sequence shown here is derived from an EMBL/GenBank/DDBJ whole genome shotgun (WGS) entry which is preliminary data.</text>
</comment>
<dbReference type="Proteomes" id="UP000276061">
    <property type="component" value="Unassembled WGS sequence"/>
</dbReference>
<evidence type="ECO:0000259" key="1">
    <source>
        <dbReference type="Pfam" id="PF18352"/>
    </source>
</evidence>
<proteinExistence type="predicted"/>
<accession>A0A3N0G5E1</accession>
<dbReference type="AlphaFoldDB" id="A0A3N0G5E1"/>